<evidence type="ECO:0000256" key="6">
    <source>
        <dbReference type="ARBA" id="ARBA00022918"/>
    </source>
</evidence>
<keyword evidence="3" id="KW-0540">Nuclease</keyword>
<feature type="non-terminal residue" evidence="8">
    <location>
        <position position="117"/>
    </location>
</feature>
<comment type="caution">
    <text evidence="8">The sequence shown here is derived from an EMBL/GenBank/DDBJ whole genome shotgun (WGS) entry which is preliminary data.</text>
</comment>
<dbReference type="SUPFAM" id="SSF56672">
    <property type="entry name" value="DNA/RNA polymerases"/>
    <property type="match status" value="1"/>
</dbReference>
<evidence type="ECO:0000256" key="4">
    <source>
        <dbReference type="ARBA" id="ARBA00022759"/>
    </source>
</evidence>
<dbReference type="GO" id="GO:0003964">
    <property type="term" value="F:RNA-directed DNA polymerase activity"/>
    <property type="evidence" value="ECO:0007669"/>
    <property type="project" value="UniProtKB-KW"/>
</dbReference>
<keyword evidence="4" id="KW-0255">Endonuclease</keyword>
<dbReference type="InterPro" id="IPR043502">
    <property type="entry name" value="DNA/RNA_pol_sf"/>
</dbReference>
<proteinExistence type="predicted"/>
<dbReference type="GO" id="GO:0016787">
    <property type="term" value="F:hydrolase activity"/>
    <property type="evidence" value="ECO:0007669"/>
    <property type="project" value="UniProtKB-KW"/>
</dbReference>
<dbReference type="FunFam" id="3.10.20.370:FF:000001">
    <property type="entry name" value="Retrovirus-related Pol polyprotein from transposon 17.6-like protein"/>
    <property type="match status" value="1"/>
</dbReference>
<keyword evidence="9" id="KW-1185">Reference proteome</keyword>
<evidence type="ECO:0000256" key="2">
    <source>
        <dbReference type="ARBA" id="ARBA00022695"/>
    </source>
</evidence>
<evidence type="ECO:0000256" key="3">
    <source>
        <dbReference type="ARBA" id="ARBA00022722"/>
    </source>
</evidence>
<dbReference type="Proteomes" id="UP000789831">
    <property type="component" value="Unassembled WGS sequence"/>
</dbReference>
<dbReference type="CDD" id="cd09274">
    <property type="entry name" value="RNase_HI_RT_Ty3"/>
    <property type="match status" value="1"/>
</dbReference>
<evidence type="ECO:0000259" key="7">
    <source>
        <dbReference type="Pfam" id="PF17917"/>
    </source>
</evidence>
<dbReference type="GO" id="GO:0004519">
    <property type="term" value="F:endonuclease activity"/>
    <property type="evidence" value="ECO:0007669"/>
    <property type="project" value="UniProtKB-KW"/>
</dbReference>
<name>A0A9N9HHK9_9GLOM</name>
<protein>
    <submittedName>
        <fullName evidence="8">3660_t:CDS:1</fullName>
    </submittedName>
</protein>
<organism evidence="8 9">
    <name type="scientific">Ambispora gerdemannii</name>
    <dbReference type="NCBI Taxonomy" id="144530"/>
    <lineage>
        <taxon>Eukaryota</taxon>
        <taxon>Fungi</taxon>
        <taxon>Fungi incertae sedis</taxon>
        <taxon>Mucoromycota</taxon>
        <taxon>Glomeromycotina</taxon>
        <taxon>Glomeromycetes</taxon>
        <taxon>Archaeosporales</taxon>
        <taxon>Ambisporaceae</taxon>
        <taxon>Ambispora</taxon>
    </lineage>
</organism>
<dbReference type="PANTHER" id="PTHR37984">
    <property type="entry name" value="PROTEIN CBG26694"/>
    <property type="match status" value="1"/>
</dbReference>
<keyword evidence="2" id="KW-0548">Nucleotidyltransferase</keyword>
<dbReference type="OrthoDB" id="5593162at2759"/>
<dbReference type="AlphaFoldDB" id="A0A9N9HHK9"/>
<reference evidence="8" key="1">
    <citation type="submission" date="2021-06" db="EMBL/GenBank/DDBJ databases">
        <authorList>
            <person name="Kallberg Y."/>
            <person name="Tangrot J."/>
            <person name="Rosling A."/>
        </authorList>
    </citation>
    <scope>NUCLEOTIDE SEQUENCE</scope>
    <source>
        <strain evidence="8">MT106</strain>
    </source>
</reference>
<evidence type="ECO:0000313" key="8">
    <source>
        <dbReference type="EMBL" id="CAG8691949.1"/>
    </source>
</evidence>
<dbReference type="Pfam" id="PF17917">
    <property type="entry name" value="RT_RNaseH"/>
    <property type="match status" value="1"/>
</dbReference>
<gene>
    <name evidence="8" type="ORF">AGERDE_LOCUS13137</name>
</gene>
<evidence type="ECO:0000313" key="9">
    <source>
        <dbReference type="Proteomes" id="UP000789831"/>
    </source>
</evidence>
<evidence type="ECO:0000256" key="5">
    <source>
        <dbReference type="ARBA" id="ARBA00022801"/>
    </source>
</evidence>
<accession>A0A9N9HHK9</accession>
<feature type="non-terminal residue" evidence="8">
    <location>
        <position position="1"/>
    </location>
</feature>
<dbReference type="Gene3D" id="3.10.20.370">
    <property type="match status" value="1"/>
</dbReference>
<feature type="domain" description="Reverse transcriptase RNase H-like" evidence="7">
    <location>
        <begin position="32"/>
        <end position="109"/>
    </location>
</feature>
<keyword evidence="1" id="KW-0808">Transferase</keyword>
<dbReference type="InterPro" id="IPR050951">
    <property type="entry name" value="Retrovirus_Pol_polyprotein"/>
</dbReference>
<dbReference type="PANTHER" id="PTHR37984:SF5">
    <property type="entry name" value="PROTEIN NYNRIN-LIKE"/>
    <property type="match status" value="1"/>
</dbReference>
<evidence type="ECO:0000256" key="1">
    <source>
        <dbReference type="ARBA" id="ARBA00022679"/>
    </source>
</evidence>
<keyword evidence="5" id="KW-0378">Hydrolase</keyword>
<dbReference type="EMBL" id="CAJVPL010014809">
    <property type="protein sequence ID" value="CAG8691949.1"/>
    <property type="molecule type" value="Genomic_DNA"/>
</dbReference>
<keyword evidence="6" id="KW-0695">RNA-directed DNA polymerase</keyword>
<sequence>QRNAFRPNERTRNVPTTHGYCLLWFGMDLPYGNERPIAYASRGLSPAEQNYAAHEMECLAVVWAVKYFRQYLLEQKFDLITDHVGLKWLITKSNPTGRTMRWITILQEYDFEIIYKP</sequence>
<dbReference type="InterPro" id="IPR041373">
    <property type="entry name" value="RT_RNaseH"/>
</dbReference>